<gene>
    <name evidence="1" type="ORF">B0I35DRAFT_445593</name>
</gene>
<comment type="caution">
    <text evidence="1">The sequence shown here is derived from an EMBL/GenBank/DDBJ whole genome shotgun (WGS) entry which is preliminary data.</text>
</comment>
<evidence type="ECO:0000313" key="1">
    <source>
        <dbReference type="EMBL" id="KAH7304155.1"/>
    </source>
</evidence>
<proteinExistence type="predicted"/>
<accession>A0A8K0WJD6</accession>
<dbReference type="Proteomes" id="UP000813444">
    <property type="component" value="Unassembled WGS sequence"/>
</dbReference>
<name>A0A8K0WJD6_9HYPO</name>
<dbReference type="EMBL" id="JAGPNK010000025">
    <property type="protein sequence ID" value="KAH7304155.1"/>
    <property type="molecule type" value="Genomic_DNA"/>
</dbReference>
<dbReference type="OrthoDB" id="3582307at2759"/>
<reference evidence="1" key="1">
    <citation type="journal article" date="2021" name="Nat. Commun.">
        <title>Genetic determinants of endophytism in the Arabidopsis root mycobiome.</title>
        <authorList>
            <person name="Mesny F."/>
            <person name="Miyauchi S."/>
            <person name="Thiergart T."/>
            <person name="Pickel B."/>
            <person name="Atanasova L."/>
            <person name="Karlsson M."/>
            <person name="Huettel B."/>
            <person name="Barry K.W."/>
            <person name="Haridas S."/>
            <person name="Chen C."/>
            <person name="Bauer D."/>
            <person name="Andreopoulos W."/>
            <person name="Pangilinan J."/>
            <person name="LaButti K."/>
            <person name="Riley R."/>
            <person name="Lipzen A."/>
            <person name="Clum A."/>
            <person name="Drula E."/>
            <person name="Henrissat B."/>
            <person name="Kohler A."/>
            <person name="Grigoriev I.V."/>
            <person name="Martin F.M."/>
            <person name="Hacquard S."/>
        </authorList>
    </citation>
    <scope>NUCLEOTIDE SEQUENCE</scope>
    <source>
        <strain evidence="1">MPI-CAGE-CH-0235</strain>
    </source>
</reference>
<sequence length="151" mass="18045">MRSTPQRLLLRWHGLLQLPRQTHSWYRARLQEEIRERRLATTRWEKLSETADVFYTISRAHSDGHRFCRLPPFTPSQLGIYAYLISKFTLRWQFYRIAAFLCAPSTMPSVREVVNPSKDAKVQEVARRHNLDPAKFTRVCRRLRLLWPLLP</sequence>
<evidence type="ECO:0000313" key="2">
    <source>
        <dbReference type="Proteomes" id="UP000813444"/>
    </source>
</evidence>
<organism evidence="1 2">
    <name type="scientific">Stachybotrys elegans</name>
    <dbReference type="NCBI Taxonomy" id="80388"/>
    <lineage>
        <taxon>Eukaryota</taxon>
        <taxon>Fungi</taxon>
        <taxon>Dikarya</taxon>
        <taxon>Ascomycota</taxon>
        <taxon>Pezizomycotina</taxon>
        <taxon>Sordariomycetes</taxon>
        <taxon>Hypocreomycetidae</taxon>
        <taxon>Hypocreales</taxon>
        <taxon>Stachybotryaceae</taxon>
        <taxon>Stachybotrys</taxon>
    </lineage>
</organism>
<protein>
    <submittedName>
        <fullName evidence="1">Uncharacterized protein</fullName>
    </submittedName>
</protein>
<dbReference type="AlphaFoldDB" id="A0A8K0WJD6"/>
<keyword evidence="2" id="KW-1185">Reference proteome</keyword>